<dbReference type="OrthoDB" id="523959at2759"/>
<reference evidence="2 3" key="1">
    <citation type="journal article" date="2017" name="Mol. Biol. Evol.">
        <title>The 4-celled Tetrabaena socialis nuclear genome reveals the essential components for genetic control of cell number at the origin of multicellularity in the volvocine lineage.</title>
        <authorList>
            <person name="Featherston J."/>
            <person name="Arakaki Y."/>
            <person name="Hanschen E.R."/>
            <person name="Ferris P.J."/>
            <person name="Michod R.E."/>
            <person name="Olson B.J.S.C."/>
            <person name="Nozaki H."/>
            <person name="Durand P.M."/>
        </authorList>
    </citation>
    <scope>NUCLEOTIDE SEQUENCE [LARGE SCALE GENOMIC DNA]</scope>
    <source>
        <strain evidence="2 3">NIES-571</strain>
    </source>
</reference>
<accession>A0A2J7ZKP9</accession>
<dbReference type="Gene3D" id="2.120.10.80">
    <property type="entry name" value="Kelch-type beta propeller"/>
    <property type="match status" value="1"/>
</dbReference>
<feature type="compositionally biased region" description="Low complexity" evidence="1">
    <location>
        <begin position="16"/>
        <end position="39"/>
    </location>
</feature>
<comment type="caution">
    <text evidence="2">The sequence shown here is derived from an EMBL/GenBank/DDBJ whole genome shotgun (WGS) entry which is preliminary data.</text>
</comment>
<protein>
    <submittedName>
        <fullName evidence="2">Uncharacterized protein</fullName>
    </submittedName>
</protein>
<proteinExistence type="predicted"/>
<gene>
    <name evidence="2" type="ORF">TSOC_013309</name>
</gene>
<name>A0A2J7ZKP9_9CHLO</name>
<dbReference type="InterPro" id="IPR006652">
    <property type="entry name" value="Kelch_1"/>
</dbReference>
<dbReference type="AlphaFoldDB" id="A0A2J7ZKP9"/>
<evidence type="ECO:0000313" key="2">
    <source>
        <dbReference type="EMBL" id="PNH00845.1"/>
    </source>
</evidence>
<keyword evidence="3" id="KW-1185">Reference proteome</keyword>
<evidence type="ECO:0000256" key="1">
    <source>
        <dbReference type="SAM" id="MobiDB-lite"/>
    </source>
</evidence>
<evidence type="ECO:0000313" key="3">
    <source>
        <dbReference type="Proteomes" id="UP000236333"/>
    </source>
</evidence>
<dbReference type="EMBL" id="PGGS01001141">
    <property type="protein sequence ID" value="PNH00845.1"/>
    <property type="molecule type" value="Genomic_DNA"/>
</dbReference>
<dbReference type="InterPro" id="IPR015915">
    <property type="entry name" value="Kelch-typ_b-propeller"/>
</dbReference>
<dbReference type="SUPFAM" id="SSF117281">
    <property type="entry name" value="Kelch motif"/>
    <property type="match status" value="1"/>
</dbReference>
<feature type="region of interest" description="Disordered" evidence="1">
    <location>
        <begin position="1"/>
        <end position="91"/>
    </location>
</feature>
<organism evidence="2 3">
    <name type="scientific">Tetrabaena socialis</name>
    <dbReference type="NCBI Taxonomy" id="47790"/>
    <lineage>
        <taxon>Eukaryota</taxon>
        <taxon>Viridiplantae</taxon>
        <taxon>Chlorophyta</taxon>
        <taxon>core chlorophytes</taxon>
        <taxon>Chlorophyceae</taxon>
        <taxon>CS clade</taxon>
        <taxon>Chlamydomonadales</taxon>
        <taxon>Tetrabaenaceae</taxon>
        <taxon>Tetrabaena</taxon>
    </lineage>
</organism>
<sequence length="281" mass="27531">MLRPASASSCGGGDSGSAASAAAAAAPAAAAASGASAPPLTLTREDDAGEGVAVPAAETPAGESPTPRGLAGTAPQAPLLLPTDERPPPLGRTAALEAAASGAILSAAEVSITASTCPVAVPYTMLLCGGWPAPLPHTSGVSAAASCAAPVAGDCRAVAVGDMVYAMGGAEYFNNTDPAKSCADNWVNCYRFLKSVEAFDPVSKKWSSRAPMISARGDFGIDALPGGRIIVAGGERGNGTQNQIALYDGQPGGGGRALARGREGASGAAWRCNGRMGHGAA</sequence>
<dbReference type="Proteomes" id="UP000236333">
    <property type="component" value="Unassembled WGS sequence"/>
</dbReference>
<dbReference type="Pfam" id="PF01344">
    <property type="entry name" value="Kelch_1"/>
    <property type="match status" value="1"/>
</dbReference>